<evidence type="ECO:0000256" key="2">
    <source>
        <dbReference type="ARBA" id="ARBA00022771"/>
    </source>
</evidence>
<evidence type="ECO:0000259" key="5">
    <source>
        <dbReference type="SMART" id="SM00154"/>
    </source>
</evidence>
<feature type="region of interest" description="Disordered" evidence="4">
    <location>
        <begin position="99"/>
        <end position="122"/>
    </location>
</feature>
<dbReference type="EMBL" id="JAUCMV010000001">
    <property type="protein sequence ID" value="KAK0424657.1"/>
    <property type="molecule type" value="Genomic_DNA"/>
</dbReference>
<feature type="compositionally biased region" description="Low complexity" evidence="4">
    <location>
        <begin position="563"/>
        <end position="575"/>
    </location>
</feature>
<dbReference type="PANTHER" id="PTHR10634">
    <property type="entry name" value="AN1-TYPE ZINC FINGER PROTEIN"/>
    <property type="match status" value="1"/>
</dbReference>
<keyword evidence="1" id="KW-0479">Metal-binding</keyword>
<dbReference type="InterPro" id="IPR035896">
    <property type="entry name" value="AN1-like_Znf"/>
</dbReference>
<name>A0AA39IHW0_9BILA</name>
<dbReference type="InterPro" id="IPR000058">
    <property type="entry name" value="Znf_AN1"/>
</dbReference>
<dbReference type="PANTHER" id="PTHR10634:SF67">
    <property type="entry name" value="AN1-TYPE ZINC FINGER PROTEIN 3"/>
    <property type="match status" value="1"/>
</dbReference>
<evidence type="ECO:0000313" key="6">
    <source>
        <dbReference type="EMBL" id="KAK0424657.1"/>
    </source>
</evidence>
<feature type="compositionally biased region" description="Basic and acidic residues" evidence="4">
    <location>
        <begin position="99"/>
        <end position="112"/>
    </location>
</feature>
<feature type="region of interest" description="Disordered" evidence="4">
    <location>
        <begin position="190"/>
        <end position="210"/>
    </location>
</feature>
<dbReference type="SUPFAM" id="SSF118310">
    <property type="entry name" value="AN1-like Zinc finger"/>
    <property type="match status" value="1"/>
</dbReference>
<keyword evidence="7" id="KW-1185">Reference proteome</keyword>
<protein>
    <recommendedName>
        <fullName evidence="5">AN1-type domain-containing protein</fullName>
    </recommendedName>
</protein>
<evidence type="ECO:0000256" key="4">
    <source>
        <dbReference type="SAM" id="MobiDB-lite"/>
    </source>
</evidence>
<dbReference type="AlphaFoldDB" id="A0AA39IHW0"/>
<dbReference type="GO" id="GO:0008270">
    <property type="term" value="F:zinc ion binding"/>
    <property type="evidence" value="ECO:0007669"/>
    <property type="project" value="UniProtKB-KW"/>
</dbReference>
<feature type="domain" description="AN1-type" evidence="5">
    <location>
        <begin position="56"/>
        <end position="92"/>
    </location>
</feature>
<comment type="caution">
    <text evidence="6">The sequence shown here is derived from an EMBL/GenBank/DDBJ whole genome shotgun (WGS) entry which is preliminary data.</text>
</comment>
<proteinExistence type="predicted"/>
<reference evidence="6" key="1">
    <citation type="submission" date="2023-06" db="EMBL/GenBank/DDBJ databases">
        <title>Genomic analysis of the entomopathogenic nematode Steinernema hermaphroditum.</title>
        <authorList>
            <person name="Schwarz E.M."/>
            <person name="Heppert J.K."/>
            <person name="Baniya A."/>
            <person name="Schwartz H.T."/>
            <person name="Tan C.-H."/>
            <person name="Antoshechkin I."/>
            <person name="Sternberg P.W."/>
            <person name="Goodrich-Blair H."/>
            <person name="Dillman A.R."/>
        </authorList>
    </citation>
    <scope>NUCLEOTIDE SEQUENCE</scope>
    <source>
        <strain evidence="6">PS9179</strain>
        <tissue evidence="6">Whole animal</tissue>
    </source>
</reference>
<evidence type="ECO:0000256" key="1">
    <source>
        <dbReference type="ARBA" id="ARBA00022723"/>
    </source>
</evidence>
<feature type="region of interest" description="Disordered" evidence="4">
    <location>
        <begin position="563"/>
        <end position="591"/>
    </location>
</feature>
<dbReference type="Gene3D" id="4.10.1110.10">
    <property type="entry name" value="AN1-like Zinc finger"/>
    <property type="match status" value="1"/>
</dbReference>
<evidence type="ECO:0000256" key="3">
    <source>
        <dbReference type="ARBA" id="ARBA00022833"/>
    </source>
</evidence>
<organism evidence="6 7">
    <name type="scientific">Steinernema hermaphroditum</name>
    <dbReference type="NCBI Taxonomy" id="289476"/>
    <lineage>
        <taxon>Eukaryota</taxon>
        <taxon>Metazoa</taxon>
        <taxon>Ecdysozoa</taxon>
        <taxon>Nematoda</taxon>
        <taxon>Chromadorea</taxon>
        <taxon>Rhabditida</taxon>
        <taxon>Tylenchina</taxon>
        <taxon>Panagrolaimomorpha</taxon>
        <taxon>Strongyloidoidea</taxon>
        <taxon>Steinernematidae</taxon>
        <taxon>Steinernema</taxon>
    </lineage>
</organism>
<accession>A0AA39IHW0</accession>
<dbReference type="Proteomes" id="UP001175271">
    <property type="component" value="Unassembled WGS sequence"/>
</dbReference>
<evidence type="ECO:0000313" key="7">
    <source>
        <dbReference type="Proteomes" id="UP001175271"/>
    </source>
</evidence>
<keyword evidence="3" id="KW-0862">Zinc</keyword>
<sequence>MAVEVAKPVTAKELLLYFDPPESVEERLALRTELFEPPETRAKLEKLKAEMAKMRCGLCRTRLLFSMRCKCQKAFCPKHRNPQTHRCSVDFKQMERQHMRDELTKPTSERLKGASMGKDPPMDDLERVLHFEVFRCGDVEEATSSDGVVYHFESATGNVRHYVCGNAPRCPGRVLVCHDGRGILLNPHSEHEEAAAETDESQASLEHEESVQDIQAKAGKDEVNAQQLEEDNHKKEGVFVLKTSFPEGTPIRKTQKFDLNKPPTFEELIREVFEENAARFKDEEVVRAAAFDWIGNPDEESIVDVGERVEQWNRYEFIFFCDNRVLEKSLVVKGSAKKGSASLQLLCDGQDSSQIEKAVEFDLCSPLNLYEALQSYFNEHFLSKDYITSTVVYGAIFKFSPSNGEYAEIDEEDDYFEDSGKYKFVYFNGNAPPTAYIVYERICTMNYSTIDLHAAVVDTNNYAKKTVAAFCDDPRPSTTSELRLICPKRCTGDKREWRCSTCRKIVHFDGNRRFYCSCGGWAAVSTSFKCSSHLHKDEFTSFDNIATMKIHMNSVASHSYAARSAASPREASSTSQTPRSRHRRASERSRQRNGGFFKRISRLASAFSRELQNAFLV</sequence>
<gene>
    <name evidence="6" type="ORF">QR680_008774</name>
</gene>
<dbReference type="SMART" id="SM00154">
    <property type="entry name" value="ZnF_AN1"/>
    <property type="match status" value="1"/>
</dbReference>
<dbReference type="InterPro" id="IPR050652">
    <property type="entry name" value="AN1_A20_ZnFinger"/>
</dbReference>
<keyword evidence="2" id="KW-0863">Zinc-finger</keyword>